<evidence type="ECO:0000259" key="2">
    <source>
        <dbReference type="Pfam" id="PF00112"/>
    </source>
</evidence>
<evidence type="ECO:0000313" key="3">
    <source>
        <dbReference type="EMBL" id="KAJ8431399.1"/>
    </source>
</evidence>
<evidence type="ECO:0000313" key="4">
    <source>
        <dbReference type="Proteomes" id="UP001153076"/>
    </source>
</evidence>
<dbReference type="GO" id="GO:0006508">
    <property type="term" value="P:proteolysis"/>
    <property type="evidence" value="ECO:0007669"/>
    <property type="project" value="InterPro"/>
</dbReference>
<dbReference type="InterPro" id="IPR000668">
    <property type="entry name" value="Peptidase_C1A_C"/>
</dbReference>
<comment type="caution">
    <text evidence="3">The sequence shown here is derived from an EMBL/GenBank/DDBJ whole genome shotgun (WGS) entry which is preliminary data.</text>
</comment>
<gene>
    <name evidence="3" type="ORF">Cgig2_004431</name>
</gene>
<organism evidence="3 4">
    <name type="scientific">Carnegiea gigantea</name>
    <dbReference type="NCBI Taxonomy" id="171969"/>
    <lineage>
        <taxon>Eukaryota</taxon>
        <taxon>Viridiplantae</taxon>
        <taxon>Streptophyta</taxon>
        <taxon>Embryophyta</taxon>
        <taxon>Tracheophyta</taxon>
        <taxon>Spermatophyta</taxon>
        <taxon>Magnoliopsida</taxon>
        <taxon>eudicotyledons</taxon>
        <taxon>Gunneridae</taxon>
        <taxon>Pentapetalae</taxon>
        <taxon>Caryophyllales</taxon>
        <taxon>Cactineae</taxon>
        <taxon>Cactaceae</taxon>
        <taxon>Cactoideae</taxon>
        <taxon>Echinocereeae</taxon>
        <taxon>Carnegiea</taxon>
    </lineage>
</organism>
<dbReference type="PANTHER" id="PTHR12411">
    <property type="entry name" value="CYSTEINE PROTEASE FAMILY C1-RELATED"/>
    <property type="match status" value="1"/>
</dbReference>
<protein>
    <recommendedName>
        <fullName evidence="2">Peptidase C1A papain C-terminal domain-containing protein</fullName>
    </recommendedName>
</protein>
<dbReference type="Proteomes" id="UP001153076">
    <property type="component" value="Unassembled WGS sequence"/>
</dbReference>
<dbReference type="EMBL" id="JAKOGI010000689">
    <property type="protein sequence ID" value="KAJ8431399.1"/>
    <property type="molecule type" value="Genomic_DNA"/>
</dbReference>
<dbReference type="SUPFAM" id="SSF54001">
    <property type="entry name" value="Cysteine proteinases"/>
    <property type="match status" value="1"/>
</dbReference>
<dbReference type="Gene3D" id="3.90.70.10">
    <property type="entry name" value="Cysteine proteinases"/>
    <property type="match status" value="2"/>
</dbReference>
<name>A0A9Q1Q7J2_9CARY</name>
<proteinExistence type="inferred from homology"/>
<dbReference type="GO" id="GO:0008234">
    <property type="term" value="F:cysteine-type peptidase activity"/>
    <property type="evidence" value="ECO:0007669"/>
    <property type="project" value="InterPro"/>
</dbReference>
<keyword evidence="4" id="KW-1185">Reference proteome</keyword>
<feature type="domain" description="Peptidase C1A papain C-terminal" evidence="2">
    <location>
        <begin position="90"/>
        <end position="225"/>
    </location>
</feature>
<sequence>MCSRRMSCSPQGEQKDKPYKLKLNKFADLTNHEFRRPLCWLQNTPHRMFHGQRTMKLHKGAVTPSRTKANVQLKASTNSNKEASVPSVDTSSNQGCNGVSWSWHSSSSRKKAVSPPRKTILTKLQMANVMHKDEFSSKSTIDGMRTYLRTMRMPCSKLVANQPVSVAIDAGVWSMQGFTGECGTDLDHGVVAGMELLRMDQVLDSEEHSWGEEWGEKGYIRMQRAVLVLRRVCVGLPWRLVPYQEIILHSFISDDSFLGKDNFELWPMMLCIEAE</sequence>
<dbReference type="InterPro" id="IPR013128">
    <property type="entry name" value="Peptidase_C1A"/>
</dbReference>
<dbReference type="OrthoDB" id="10253408at2759"/>
<dbReference type="InterPro" id="IPR038765">
    <property type="entry name" value="Papain-like_cys_pep_sf"/>
</dbReference>
<dbReference type="AlphaFoldDB" id="A0A9Q1Q7J2"/>
<reference evidence="3" key="1">
    <citation type="submission" date="2022-04" db="EMBL/GenBank/DDBJ databases">
        <title>Carnegiea gigantea Genome sequencing and assembly v2.</title>
        <authorList>
            <person name="Copetti D."/>
            <person name="Sanderson M.J."/>
            <person name="Burquez A."/>
            <person name="Wojciechowski M.F."/>
        </authorList>
    </citation>
    <scope>NUCLEOTIDE SEQUENCE</scope>
    <source>
        <strain evidence="3">SGP5-SGP5p</strain>
        <tissue evidence="3">Aerial part</tissue>
    </source>
</reference>
<accession>A0A9Q1Q7J2</accession>
<dbReference type="Pfam" id="PF00112">
    <property type="entry name" value="Peptidase_C1"/>
    <property type="match status" value="1"/>
</dbReference>
<evidence type="ECO:0000256" key="1">
    <source>
        <dbReference type="ARBA" id="ARBA00008455"/>
    </source>
</evidence>
<comment type="similarity">
    <text evidence="1">Belongs to the peptidase C1 family.</text>
</comment>